<dbReference type="CDD" id="cd00614">
    <property type="entry name" value="CGS_like"/>
    <property type="match status" value="1"/>
</dbReference>
<protein>
    <submittedName>
        <fullName evidence="6">Cystathionine gamma-synthase</fullName>
        <ecNumber evidence="6">2.5.1.48</ecNumber>
    </submittedName>
</protein>
<dbReference type="PANTHER" id="PTHR11808">
    <property type="entry name" value="TRANS-SULFURATION ENZYME FAMILY MEMBER"/>
    <property type="match status" value="1"/>
</dbReference>
<dbReference type="AlphaFoldDB" id="A0A5C1Y760"/>
<feature type="modified residue" description="N6-(pyridoxal phosphate)lysine" evidence="4">
    <location>
        <position position="206"/>
    </location>
</feature>
<evidence type="ECO:0000256" key="3">
    <source>
        <dbReference type="ARBA" id="ARBA00022898"/>
    </source>
</evidence>
<dbReference type="FunFam" id="3.40.640.10:FF:000009">
    <property type="entry name" value="Cystathionine gamma-synthase homolog"/>
    <property type="match status" value="1"/>
</dbReference>
<dbReference type="RefSeq" id="WP_149324175.1">
    <property type="nucleotide sequence ID" value="NZ_CP043504.1"/>
</dbReference>
<dbReference type="InterPro" id="IPR054542">
    <property type="entry name" value="Cys_met_metab_PP"/>
</dbReference>
<dbReference type="InterPro" id="IPR015424">
    <property type="entry name" value="PyrdxlP-dep_Trfase"/>
</dbReference>
<dbReference type="Proteomes" id="UP000322159">
    <property type="component" value="Chromosome"/>
</dbReference>
<dbReference type="InterPro" id="IPR000277">
    <property type="entry name" value="Cys/Met-Metab_PyrdxlP-dep_enz"/>
</dbReference>
<name>A0A5C1Y760_9MICO</name>
<comment type="similarity">
    <text evidence="2 5">Belongs to the trans-sulfuration enzymes family.</text>
</comment>
<keyword evidence="6" id="KW-0808">Transferase</keyword>
<dbReference type="PROSITE" id="PS00868">
    <property type="entry name" value="CYS_MET_METAB_PP"/>
    <property type="match status" value="1"/>
</dbReference>
<dbReference type="NCBIfam" id="NF005871">
    <property type="entry name" value="PRK07811.1"/>
    <property type="match status" value="1"/>
</dbReference>
<comment type="cofactor">
    <cofactor evidence="1 5">
        <name>pyridoxal 5'-phosphate</name>
        <dbReference type="ChEBI" id="CHEBI:597326"/>
    </cofactor>
</comment>
<dbReference type="OrthoDB" id="9780685at2"/>
<dbReference type="Gene3D" id="3.90.1150.10">
    <property type="entry name" value="Aspartate Aminotransferase, domain 1"/>
    <property type="match status" value="1"/>
</dbReference>
<dbReference type="GO" id="GO:0030170">
    <property type="term" value="F:pyridoxal phosphate binding"/>
    <property type="evidence" value="ECO:0007669"/>
    <property type="project" value="InterPro"/>
</dbReference>
<proteinExistence type="inferred from homology"/>
<evidence type="ECO:0000256" key="2">
    <source>
        <dbReference type="ARBA" id="ARBA00009077"/>
    </source>
</evidence>
<dbReference type="GO" id="GO:0005737">
    <property type="term" value="C:cytoplasm"/>
    <property type="evidence" value="ECO:0007669"/>
    <property type="project" value="TreeGrafter"/>
</dbReference>
<sequence>MSPDQSAHDFDFATRAIRAGQAFDPTTGAVIPPLYLTTTFVQDGIGGFRSGYEYTRGGNPTRTSLETQLASLEGADRGFSFASGLAAEDTLLRAILTPGDHVLMGNDVYGGTHRLVTWVHVPWGVGLSTVEMGELDAVRAAIRPETRVVWLETPSNPLMKITDIAAVAEIAHAAGAVVVVDNTFASPYLQQPLALGADVVVHSTTKYLGGHSDVLGGAVLLNSGIEVRGEDLADRVAFLQFGVGPVSGPLDAWLTTRGIKTLHVRMDRHSANAQALAEALVGHPKLARVYYPGLPEHPGHELAARQMRSFGGMLSIELHDEASARGFAESTQLFQLAESLGGIESLVCYPSEMTHASVRGTALEVSPAVVRLSVGLEGADDLIADVLDTLARV</sequence>
<keyword evidence="7" id="KW-1185">Reference proteome</keyword>
<evidence type="ECO:0000313" key="6">
    <source>
        <dbReference type="EMBL" id="QEO08742.1"/>
    </source>
</evidence>
<dbReference type="InterPro" id="IPR015422">
    <property type="entry name" value="PyrdxlP-dep_Trfase_small"/>
</dbReference>
<dbReference type="GO" id="GO:0019343">
    <property type="term" value="P:cysteine biosynthetic process via cystathionine"/>
    <property type="evidence" value="ECO:0007669"/>
    <property type="project" value="TreeGrafter"/>
</dbReference>
<evidence type="ECO:0000313" key="7">
    <source>
        <dbReference type="Proteomes" id="UP000322159"/>
    </source>
</evidence>
<dbReference type="Gene3D" id="3.40.640.10">
    <property type="entry name" value="Type I PLP-dependent aspartate aminotransferase-like (Major domain)"/>
    <property type="match status" value="1"/>
</dbReference>
<dbReference type="GO" id="GO:0003962">
    <property type="term" value="F:cystathionine gamma-synthase activity"/>
    <property type="evidence" value="ECO:0007669"/>
    <property type="project" value="UniProtKB-EC"/>
</dbReference>
<dbReference type="Pfam" id="PF01053">
    <property type="entry name" value="Cys_Met_Meta_PP"/>
    <property type="match status" value="1"/>
</dbReference>
<dbReference type="PANTHER" id="PTHR11808:SF15">
    <property type="entry name" value="CYSTATHIONINE GAMMA-LYASE"/>
    <property type="match status" value="1"/>
</dbReference>
<organism evidence="6 7">
    <name type="scientific">Protaetiibacter larvae</name>
    <dbReference type="NCBI Taxonomy" id="2592654"/>
    <lineage>
        <taxon>Bacteria</taxon>
        <taxon>Bacillati</taxon>
        <taxon>Actinomycetota</taxon>
        <taxon>Actinomycetes</taxon>
        <taxon>Micrococcales</taxon>
        <taxon>Microbacteriaceae</taxon>
        <taxon>Protaetiibacter</taxon>
    </lineage>
</organism>
<dbReference type="PIRSF" id="PIRSF001434">
    <property type="entry name" value="CGS"/>
    <property type="match status" value="1"/>
</dbReference>
<accession>A0A5C1Y760</accession>
<gene>
    <name evidence="6" type="ORF">FLP23_01125</name>
</gene>
<dbReference type="EC" id="2.5.1.48" evidence="6"/>
<dbReference type="InterPro" id="IPR015421">
    <property type="entry name" value="PyrdxlP-dep_Trfase_major"/>
</dbReference>
<dbReference type="EMBL" id="CP043504">
    <property type="protein sequence ID" value="QEO08742.1"/>
    <property type="molecule type" value="Genomic_DNA"/>
</dbReference>
<evidence type="ECO:0000256" key="4">
    <source>
        <dbReference type="PIRSR" id="PIRSR001434-2"/>
    </source>
</evidence>
<reference evidence="6 7" key="1">
    <citation type="submission" date="2019-09" db="EMBL/GenBank/DDBJ databases">
        <title>Genome sequencing of strain KACC 19322.</title>
        <authorList>
            <person name="Heo J."/>
            <person name="Kim S.-J."/>
            <person name="Kim J.-S."/>
            <person name="Hong S.-B."/>
            <person name="Kwon S.-W."/>
        </authorList>
    </citation>
    <scope>NUCLEOTIDE SEQUENCE [LARGE SCALE GENOMIC DNA]</scope>
    <source>
        <strain evidence="6 7">KACC 19322</strain>
    </source>
</reference>
<dbReference type="KEGG" id="lyk:FLP23_01125"/>
<evidence type="ECO:0000256" key="5">
    <source>
        <dbReference type="RuleBase" id="RU362118"/>
    </source>
</evidence>
<dbReference type="GO" id="GO:0019346">
    <property type="term" value="P:transsulfuration"/>
    <property type="evidence" value="ECO:0007669"/>
    <property type="project" value="InterPro"/>
</dbReference>
<dbReference type="GO" id="GO:0004123">
    <property type="term" value="F:cystathionine gamma-lyase activity"/>
    <property type="evidence" value="ECO:0007669"/>
    <property type="project" value="TreeGrafter"/>
</dbReference>
<dbReference type="SUPFAM" id="SSF53383">
    <property type="entry name" value="PLP-dependent transferases"/>
    <property type="match status" value="1"/>
</dbReference>
<evidence type="ECO:0000256" key="1">
    <source>
        <dbReference type="ARBA" id="ARBA00001933"/>
    </source>
</evidence>
<keyword evidence="3 4" id="KW-0663">Pyridoxal phosphate</keyword>